<comment type="caution">
    <text evidence="1">The sequence shown here is derived from an EMBL/GenBank/DDBJ whole genome shotgun (WGS) entry which is preliminary data.</text>
</comment>
<dbReference type="EMBL" id="CM047581">
    <property type="protein sequence ID" value="KAI9916696.1"/>
    <property type="molecule type" value="Genomic_DNA"/>
</dbReference>
<proteinExistence type="predicted"/>
<organism evidence="1 2">
    <name type="scientific">Peronosclerospora sorghi</name>
    <dbReference type="NCBI Taxonomy" id="230839"/>
    <lineage>
        <taxon>Eukaryota</taxon>
        <taxon>Sar</taxon>
        <taxon>Stramenopiles</taxon>
        <taxon>Oomycota</taxon>
        <taxon>Peronosporomycetes</taxon>
        <taxon>Peronosporales</taxon>
        <taxon>Peronosporaceae</taxon>
        <taxon>Peronosclerospora</taxon>
    </lineage>
</organism>
<evidence type="ECO:0000313" key="2">
    <source>
        <dbReference type="Proteomes" id="UP001163321"/>
    </source>
</evidence>
<reference evidence="1 2" key="1">
    <citation type="journal article" date="2022" name="bioRxiv">
        <title>The genome of the oomycete Peronosclerospora sorghi, a cosmopolitan pathogen of maize and sorghum, is inflated with dispersed pseudogenes.</title>
        <authorList>
            <person name="Fletcher K."/>
            <person name="Martin F."/>
            <person name="Isakeit T."/>
            <person name="Cavanaugh K."/>
            <person name="Magill C."/>
            <person name="Michelmore R."/>
        </authorList>
    </citation>
    <scope>NUCLEOTIDE SEQUENCE [LARGE SCALE GENOMIC DNA]</scope>
    <source>
        <strain evidence="1">P6</strain>
    </source>
</reference>
<evidence type="ECO:0000313" key="1">
    <source>
        <dbReference type="EMBL" id="KAI9916696.1"/>
    </source>
</evidence>
<keyword evidence="2" id="KW-1185">Reference proteome</keyword>
<gene>
    <name evidence="1" type="ORF">PsorP6_017109</name>
</gene>
<sequence>MGQRTIYDGHVVVSRNWQSFQDVSNTFYRSTYYGITGLAYEALAASTGETMLSLYNELVRRGTTTDALGMLLCDTMQPMLETRGTEFTRHSG</sequence>
<dbReference type="Proteomes" id="UP001163321">
    <property type="component" value="Chromosome 2"/>
</dbReference>
<protein>
    <submittedName>
        <fullName evidence="1">Uncharacterized protein</fullName>
    </submittedName>
</protein>
<name>A0ACC0WF65_9STRA</name>
<accession>A0ACC0WF65</accession>